<evidence type="ECO:0000256" key="4">
    <source>
        <dbReference type="ARBA" id="ARBA00022801"/>
    </source>
</evidence>
<feature type="domain" description="Peptidase M48" evidence="9">
    <location>
        <begin position="155"/>
        <end position="307"/>
    </location>
</feature>
<dbReference type="InterPro" id="IPR001915">
    <property type="entry name" value="Peptidase_M48"/>
</dbReference>
<proteinExistence type="predicted"/>
<reference evidence="10" key="1">
    <citation type="submission" date="2023-02" db="EMBL/GenBank/DDBJ databases">
        <title>Actinokineospora globicatena NBRC 15670.</title>
        <authorList>
            <person name="Ichikawa N."/>
            <person name="Sato H."/>
            <person name="Tonouchi N."/>
        </authorList>
    </citation>
    <scope>NUCLEOTIDE SEQUENCE</scope>
    <source>
        <strain evidence="10">NBRC 15670</strain>
    </source>
</reference>
<keyword evidence="8" id="KW-0472">Membrane</keyword>
<gene>
    <name evidence="10" type="ORF">Aglo03_13250</name>
</gene>
<evidence type="ECO:0000259" key="9">
    <source>
        <dbReference type="Pfam" id="PF01435"/>
    </source>
</evidence>
<keyword evidence="11" id="KW-1185">Reference proteome</keyword>
<comment type="cofactor">
    <cofactor evidence="1">
        <name>Zn(2+)</name>
        <dbReference type="ChEBI" id="CHEBI:29105"/>
    </cofactor>
</comment>
<dbReference type="Proteomes" id="UP001165042">
    <property type="component" value="Unassembled WGS sequence"/>
</dbReference>
<evidence type="ECO:0000256" key="8">
    <source>
        <dbReference type="SAM" id="Phobius"/>
    </source>
</evidence>
<feature type="transmembrane region" description="Helical" evidence="8">
    <location>
        <begin position="671"/>
        <end position="693"/>
    </location>
</feature>
<evidence type="ECO:0000313" key="11">
    <source>
        <dbReference type="Proteomes" id="UP001165042"/>
    </source>
</evidence>
<feature type="transmembrane region" description="Helical" evidence="8">
    <location>
        <begin position="524"/>
        <end position="547"/>
    </location>
</feature>
<keyword evidence="8" id="KW-1133">Transmembrane helix</keyword>
<evidence type="ECO:0000256" key="2">
    <source>
        <dbReference type="ARBA" id="ARBA00022670"/>
    </source>
</evidence>
<dbReference type="AlphaFoldDB" id="A0A9W6QL10"/>
<dbReference type="EMBL" id="BSSD01000001">
    <property type="protein sequence ID" value="GLW90509.1"/>
    <property type="molecule type" value="Genomic_DNA"/>
</dbReference>
<evidence type="ECO:0000256" key="7">
    <source>
        <dbReference type="SAM" id="MobiDB-lite"/>
    </source>
</evidence>
<protein>
    <recommendedName>
        <fullName evidence="9">Peptidase M48 domain-containing protein</fullName>
    </recommendedName>
</protein>
<keyword evidence="5" id="KW-0862">Zinc</keyword>
<dbReference type="GO" id="GO:0006508">
    <property type="term" value="P:proteolysis"/>
    <property type="evidence" value="ECO:0007669"/>
    <property type="project" value="UniProtKB-KW"/>
</dbReference>
<sequence>MTTAPRPAGLWWVYALVAASLAATGAGVGEALFTANDLGNVEATARCMASEGISPNDAPAGLYFAKNLFDACMETSSRLSALTSLAGVFGLVISAWLLMVAGGLAVRWRLRSARLADVPEEARAALEKRFAALCEGDKRRPRLVVAPPLTGVREAFTTAVPGRPAWVVVPLALAYKPPATFDAVAVHELGHVRARDVMWASAVWWSGWLAVPALVIALFPLLSAPGALWTLHGLSLVAAVVSAIATIILRASLLRHRESVADAHVAQVLADPAAPAAYLGTKTPAATHRLTAIVRGWFATHPRAADRDGSVPNPGHGGFFFSAAVGMVAMRLYHSLDEVLSNLVPTVQDFVRLPESIALIVASLLWAAVMVPAWTRRAAAPTRWAGPWAGAVLGLVAGYCVKPPGTAQVVVAAYRHHIPLLVGVLAVGILAAVVLAAGVAARLARSERRRLGGLGAVVATAAALTAMVGAATSLAGIFVYRQVDSALIRGNLMAGGNVSGWGVLVVLILGGLVLVALGTRRQGIGRLGVVVVAVAGIVGGAGASLSWLLRPHRDLPREVSSVMVYERWWICGLAGLAAAFAVALAARRRDQAALPTSPVVVLSGLLAAALAGAVQCLVIAIDGGRLNVFEQSLWTPGWLLVLALTYTMPLALLVSRVPARRDQVRRPVARWAIGAGGVTIALTVSLLTGTLSWGTVADHDYDRAIAELAANEIPSPPAVPDSGRDHSRLLDSPGATDALSPVLSLLPRTAVGSDRGPSSDVTVSPDSCQQALDRSAAREDSEGKVAVVGRDYAFPVMEKVFPAQVTVSVTSFRTSWDYLSDLEEVARTCSNYRLPDEVYDGGFMDCTWHVERLADTPYSVSRGHITRVGTISGNRVEDVITTYTALVGHNVVEVALVESHGKTPPSDAVAERLDQLLADTLRAVVASI</sequence>
<feature type="transmembrane region" description="Helical" evidence="8">
    <location>
        <begin position="202"/>
        <end position="222"/>
    </location>
</feature>
<keyword evidence="4" id="KW-0378">Hydrolase</keyword>
<evidence type="ECO:0000256" key="1">
    <source>
        <dbReference type="ARBA" id="ARBA00001947"/>
    </source>
</evidence>
<name>A0A9W6QL10_9PSEU</name>
<evidence type="ECO:0000256" key="3">
    <source>
        <dbReference type="ARBA" id="ARBA00022723"/>
    </source>
</evidence>
<feature type="transmembrane region" description="Helical" evidence="8">
    <location>
        <begin position="85"/>
        <end position="106"/>
    </location>
</feature>
<feature type="transmembrane region" description="Helical" evidence="8">
    <location>
        <begin position="567"/>
        <end position="586"/>
    </location>
</feature>
<feature type="region of interest" description="Disordered" evidence="7">
    <location>
        <begin position="712"/>
        <end position="735"/>
    </location>
</feature>
<feature type="transmembrane region" description="Helical" evidence="8">
    <location>
        <begin position="386"/>
        <end position="405"/>
    </location>
</feature>
<feature type="transmembrane region" description="Helical" evidence="8">
    <location>
        <begin position="498"/>
        <end position="517"/>
    </location>
</feature>
<feature type="transmembrane region" description="Helical" evidence="8">
    <location>
        <begin position="598"/>
        <end position="621"/>
    </location>
</feature>
<dbReference type="GO" id="GO:0004222">
    <property type="term" value="F:metalloendopeptidase activity"/>
    <property type="evidence" value="ECO:0007669"/>
    <property type="project" value="InterPro"/>
</dbReference>
<evidence type="ECO:0000256" key="5">
    <source>
        <dbReference type="ARBA" id="ARBA00022833"/>
    </source>
</evidence>
<keyword evidence="6" id="KW-0482">Metalloprotease</keyword>
<feature type="transmembrane region" description="Helical" evidence="8">
    <location>
        <begin position="317"/>
        <end position="336"/>
    </location>
</feature>
<feature type="transmembrane region" description="Helical" evidence="8">
    <location>
        <begin position="633"/>
        <end position="659"/>
    </location>
</feature>
<keyword evidence="3" id="KW-0479">Metal-binding</keyword>
<comment type="caution">
    <text evidence="10">The sequence shown here is derived from an EMBL/GenBank/DDBJ whole genome shotgun (WGS) entry which is preliminary data.</text>
</comment>
<feature type="transmembrane region" description="Helical" evidence="8">
    <location>
        <begin position="453"/>
        <end position="478"/>
    </location>
</feature>
<accession>A0A9W6QL10</accession>
<feature type="transmembrane region" description="Helical" evidence="8">
    <location>
        <begin position="356"/>
        <end position="374"/>
    </location>
</feature>
<feature type="transmembrane region" description="Helical" evidence="8">
    <location>
        <begin position="228"/>
        <end position="249"/>
    </location>
</feature>
<evidence type="ECO:0000313" key="10">
    <source>
        <dbReference type="EMBL" id="GLW90509.1"/>
    </source>
</evidence>
<organism evidence="10 11">
    <name type="scientific">Actinokineospora globicatena</name>
    <dbReference type="NCBI Taxonomy" id="103729"/>
    <lineage>
        <taxon>Bacteria</taxon>
        <taxon>Bacillati</taxon>
        <taxon>Actinomycetota</taxon>
        <taxon>Actinomycetes</taxon>
        <taxon>Pseudonocardiales</taxon>
        <taxon>Pseudonocardiaceae</taxon>
        <taxon>Actinokineospora</taxon>
    </lineage>
</organism>
<evidence type="ECO:0000256" key="6">
    <source>
        <dbReference type="ARBA" id="ARBA00023049"/>
    </source>
</evidence>
<keyword evidence="2" id="KW-0645">Protease</keyword>
<dbReference type="GO" id="GO:0046872">
    <property type="term" value="F:metal ion binding"/>
    <property type="evidence" value="ECO:0007669"/>
    <property type="project" value="UniProtKB-KW"/>
</dbReference>
<dbReference type="Pfam" id="PF01435">
    <property type="entry name" value="Peptidase_M48"/>
    <property type="match status" value="1"/>
</dbReference>
<keyword evidence="8" id="KW-0812">Transmembrane</keyword>
<feature type="transmembrane region" description="Helical" evidence="8">
    <location>
        <begin position="417"/>
        <end position="441"/>
    </location>
</feature>
<dbReference type="RefSeq" id="WP_285608560.1">
    <property type="nucleotide sequence ID" value="NZ_BSSD01000001.1"/>
</dbReference>